<protein>
    <submittedName>
        <fullName evidence="1">Uncharacterized protein</fullName>
    </submittedName>
</protein>
<name>A0A9P9YT87_9MUSC</name>
<feature type="non-terminal residue" evidence="1">
    <location>
        <position position="1"/>
    </location>
</feature>
<reference evidence="1" key="1">
    <citation type="journal article" date="2023" name="Genome Biol. Evol.">
        <title>Long-read-based Genome Assembly of Drosophila gunungcola Reveals Fewer Chemosensory Genes in Flower-breeding Species.</title>
        <authorList>
            <person name="Negi A."/>
            <person name="Liao B.Y."/>
            <person name="Yeh S.D."/>
        </authorList>
    </citation>
    <scope>NUCLEOTIDE SEQUENCE</scope>
    <source>
        <strain evidence="1">Sukarami</strain>
    </source>
</reference>
<accession>A0A9P9YT87</accession>
<comment type="caution">
    <text evidence="1">The sequence shown here is derived from an EMBL/GenBank/DDBJ whole genome shotgun (WGS) entry which is preliminary data.</text>
</comment>
<proteinExistence type="predicted"/>
<evidence type="ECO:0000313" key="1">
    <source>
        <dbReference type="EMBL" id="KAI8042254.1"/>
    </source>
</evidence>
<sequence length="43" mass="5131">MRKRSNISQMRGTLFTAKVSYRTRHFRCTHVQIYLTSRPDSTV</sequence>
<gene>
    <name evidence="1" type="ORF">M5D96_003556</name>
</gene>
<evidence type="ECO:0000313" key="2">
    <source>
        <dbReference type="Proteomes" id="UP001059596"/>
    </source>
</evidence>
<organism evidence="1 2">
    <name type="scientific">Drosophila gunungcola</name>
    <name type="common">fruit fly</name>
    <dbReference type="NCBI Taxonomy" id="103775"/>
    <lineage>
        <taxon>Eukaryota</taxon>
        <taxon>Metazoa</taxon>
        <taxon>Ecdysozoa</taxon>
        <taxon>Arthropoda</taxon>
        <taxon>Hexapoda</taxon>
        <taxon>Insecta</taxon>
        <taxon>Pterygota</taxon>
        <taxon>Neoptera</taxon>
        <taxon>Endopterygota</taxon>
        <taxon>Diptera</taxon>
        <taxon>Brachycera</taxon>
        <taxon>Muscomorpha</taxon>
        <taxon>Ephydroidea</taxon>
        <taxon>Drosophilidae</taxon>
        <taxon>Drosophila</taxon>
        <taxon>Sophophora</taxon>
    </lineage>
</organism>
<dbReference type="AlphaFoldDB" id="A0A9P9YT87"/>
<dbReference type="EMBL" id="JAMKOV010000002">
    <property type="protein sequence ID" value="KAI8042254.1"/>
    <property type="molecule type" value="Genomic_DNA"/>
</dbReference>
<dbReference type="Proteomes" id="UP001059596">
    <property type="component" value="Unassembled WGS sequence"/>
</dbReference>
<keyword evidence="2" id="KW-1185">Reference proteome</keyword>